<accession>A0A2T3ZCJ8</accession>
<dbReference type="EMBL" id="KZ679260">
    <property type="protein sequence ID" value="PTB42526.1"/>
    <property type="molecule type" value="Genomic_DNA"/>
</dbReference>
<evidence type="ECO:0000313" key="3">
    <source>
        <dbReference type="Proteomes" id="UP000240493"/>
    </source>
</evidence>
<reference evidence="2 3" key="1">
    <citation type="submission" date="2016-07" db="EMBL/GenBank/DDBJ databases">
        <title>Multiple horizontal gene transfer events from other fungi enriched the ability of initially mycotrophic Trichoderma (Ascomycota) to feed on dead plant biomass.</title>
        <authorList>
            <consortium name="DOE Joint Genome Institute"/>
            <person name="Aerts A."/>
            <person name="Atanasova L."/>
            <person name="Chenthamara K."/>
            <person name="Zhang J."/>
            <person name="Grujic M."/>
            <person name="Henrissat B."/>
            <person name="Kuo A."/>
            <person name="Salamov A."/>
            <person name="Lipzen A."/>
            <person name="Labutti K."/>
            <person name="Barry K."/>
            <person name="Miao Y."/>
            <person name="Rahimi M.J."/>
            <person name="Shen Q."/>
            <person name="Grigoriev I.V."/>
            <person name="Kubicek C.P."/>
            <person name="Druzhinina I.S."/>
        </authorList>
    </citation>
    <scope>NUCLEOTIDE SEQUENCE [LARGE SCALE GENOMIC DNA]</scope>
    <source>
        <strain evidence="2 3">CBS 433.97</strain>
    </source>
</reference>
<evidence type="ECO:0000256" key="1">
    <source>
        <dbReference type="SAM" id="MobiDB-lite"/>
    </source>
</evidence>
<organism evidence="2 3">
    <name type="scientific">Trichoderma asperellum (strain ATCC 204424 / CBS 433.97 / NBRC 101777)</name>
    <dbReference type="NCBI Taxonomy" id="1042311"/>
    <lineage>
        <taxon>Eukaryota</taxon>
        <taxon>Fungi</taxon>
        <taxon>Dikarya</taxon>
        <taxon>Ascomycota</taxon>
        <taxon>Pezizomycotina</taxon>
        <taxon>Sordariomycetes</taxon>
        <taxon>Hypocreomycetidae</taxon>
        <taxon>Hypocreales</taxon>
        <taxon>Hypocreaceae</taxon>
        <taxon>Trichoderma</taxon>
    </lineage>
</organism>
<feature type="region of interest" description="Disordered" evidence="1">
    <location>
        <begin position="1"/>
        <end position="23"/>
    </location>
</feature>
<proteinExistence type="predicted"/>
<evidence type="ECO:0000313" key="2">
    <source>
        <dbReference type="EMBL" id="PTB42526.1"/>
    </source>
</evidence>
<protein>
    <submittedName>
        <fullName evidence="2">Uncharacterized protein</fullName>
    </submittedName>
</protein>
<name>A0A2T3ZCJ8_TRIA4</name>
<gene>
    <name evidence="2" type="ORF">M441DRAFT_26260</name>
</gene>
<dbReference type="Proteomes" id="UP000240493">
    <property type="component" value="Unassembled WGS sequence"/>
</dbReference>
<keyword evidence="3" id="KW-1185">Reference proteome</keyword>
<sequence>MISNFRSPLLRDENNPGNSESLATISEPVLGGRLDTGDLLSHEVSNASSPGLIHEISRPSLPLYSIQLHSKFPRRSVSVELVRCTLNFAYHVLINAVDLSSGLAAQMFGSSLQLYSREHLLSKLLWALGPGSSALEEFANIDITTGFQAPEKSETSEHIQAFDTFTYSGNTSLINAGVVSWLDSLGVRKIDEDTLEIPAWDQAAPPDIGSLRPEFSQGRYSFLNADVFFSPTRSMIRKGEAELTKSSTVHTTRISQSALFRHLSEVSPKEVKARVA</sequence>
<dbReference type="AlphaFoldDB" id="A0A2T3ZCJ8"/>